<reference evidence="3 4" key="1">
    <citation type="submission" date="2017-09" db="EMBL/GenBank/DDBJ databases">
        <title>WGS assembly of Aquilegia coerulea Goldsmith.</title>
        <authorList>
            <person name="Hodges S."/>
            <person name="Kramer E."/>
            <person name="Nordborg M."/>
            <person name="Tomkins J."/>
            <person name="Borevitz J."/>
            <person name="Derieg N."/>
            <person name="Yan J."/>
            <person name="Mihaltcheva S."/>
            <person name="Hayes R.D."/>
            <person name="Rokhsar D."/>
        </authorList>
    </citation>
    <scope>NUCLEOTIDE SEQUENCE [LARGE SCALE GENOMIC DNA]</scope>
    <source>
        <strain evidence="4">cv. Goldsmith</strain>
    </source>
</reference>
<evidence type="ECO:0008006" key="5">
    <source>
        <dbReference type="Google" id="ProtNLM"/>
    </source>
</evidence>
<organism evidence="3 4">
    <name type="scientific">Aquilegia coerulea</name>
    <name type="common">Rocky mountain columbine</name>
    <dbReference type="NCBI Taxonomy" id="218851"/>
    <lineage>
        <taxon>Eukaryota</taxon>
        <taxon>Viridiplantae</taxon>
        <taxon>Streptophyta</taxon>
        <taxon>Embryophyta</taxon>
        <taxon>Tracheophyta</taxon>
        <taxon>Spermatophyta</taxon>
        <taxon>Magnoliopsida</taxon>
        <taxon>Ranunculales</taxon>
        <taxon>Ranunculaceae</taxon>
        <taxon>Thalictroideae</taxon>
        <taxon>Aquilegia</taxon>
    </lineage>
</organism>
<dbReference type="InterPro" id="IPR010686">
    <property type="entry name" value="OBAP-like"/>
</dbReference>
<dbReference type="OrthoDB" id="1901244at2759"/>
<protein>
    <recommendedName>
        <fullName evidence="5">DUF1264 domain-containing protein</fullName>
    </recommendedName>
</protein>
<comment type="similarity">
    <text evidence="1">Belongs to the OBAP family.</text>
</comment>
<sequence>MASKDELHGAITGSPPTEEPLHHHHYQQQQQHGCTIGVYSTTDMAKQPKNYYYVSRLNQEFFQCAVYDSDDPSTGKLIGVELIVSDRIYHVLPPDEKKFWHSHAYPYEKGNLWINEGVIEILQLTELQLSTSYGKFWSTWQWDNGDALPLGMPSATNLPLEVVKDELMDDISSDGPNQGENWEARKNKSRERFITYVRRVKGKQN</sequence>
<dbReference type="PANTHER" id="PTHR31360:SF1">
    <property type="entry name" value="OIL BODY-ASSOCIATED PROTEIN 2A"/>
    <property type="match status" value="1"/>
</dbReference>
<dbReference type="PANTHER" id="PTHR31360">
    <property type="match status" value="1"/>
</dbReference>
<keyword evidence="4" id="KW-1185">Reference proteome</keyword>
<dbReference type="Pfam" id="PF06884">
    <property type="entry name" value="DUF1264"/>
    <property type="match status" value="1"/>
</dbReference>
<accession>A0A2G5D9G5</accession>
<dbReference type="EMBL" id="KZ305042">
    <property type="protein sequence ID" value="PIA40169.1"/>
    <property type="molecule type" value="Genomic_DNA"/>
</dbReference>
<name>A0A2G5D9G5_AQUCA</name>
<dbReference type="AlphaFoldDB" id="A0A2G5D9G5"/>
<evidence type="ECO:0000313" key="4">
    <source>
        <dbReference type="Proteomes" id="UP000230069"/>
    </source>
</evidence>
<evidence type="ECO:0000313" key="3">
    <source>
        <dbReference type="EMBL" id="PIA40169.1"/>
    </source>
</evidence>
<evidence type="ECO:0000256" key="1">
    <source>
        <dbReference type="ARBA" id="ARBA00009740"/>
    </source>
</evidence>
<gene>
    <name evidence="3" type="ORF">AQUCO_02500103v1</name>
</gene>
<proteinExistence type="inferred from homology"/>
<dbReference type="Proteomes" id="UP000230069">
    <property type="component" value="Unassembled WGS sequence"/>
</dbReference>
<feature type="region of interest" description="Disordered" evidence="2">
    <location>
        <begin position="1"/>
        <end position="27"/>
    </location>
</feature>
<evidence type="ECO:0000256" key="2">
    <source>
        <dbReference type="SAM" id="MobiDB-lite"/>
    </source>
</evidence>
<dbReference type="InParanoid" id="A0A2G5D9G5"/>